<keyword evidence="2" id="KW-0812">Transmembrane</keyword>
<keyword evidence="4" id="KW-1185">Reference proteome</keyword>
<feature type="transmembrane region" description="Helical" evidence="2">
    <location>
        <begin position="23"/>
        <end position="42"/>
    </location>
</feature>
<dbReference type="PANTHER" id="PTHR34980:SF2">
    <property type="entry name" value="INNER MEMBRANE PROTEIN YHAH-RELATED"/>
    <property type="match status" value="1"/>
</dbReference>
<dbReference type="Pfam" id="PF05656">
    <property type="entry name" value="DUF805"/>
    <property type="match status" value="1"/>
</dbReference>
<name>A0ABX0U5S8_9FLAO</name>
<gene>
    <name evidence="3" type="ORF">FHR24_000642</name>
</gene>
<dbReference type="EMBL" id="JAASQL010000001">
    <property type="protein sequence ID" value="NIJ44203.1"/>
    <property type="molecule type" value="Genomic_DNA"/>
</dbReference>
<evidence type="ECO:0000313" key="4">
    <source>
        <dbReference type="Proteomes" id="UP000745859"/>
    </source>
</evidence>
<proteinExistence type="predicted"/>
<evidence type="ECO:0000256" key="1">
    <source>
        <dbReference type="SAM" id="MobiDB-lite"/>
    </source>
</evidence>
<dbReference type="InterPro" id="IPR008523">
    <property type="entry name" value="DUF805"/>
</dbReference>
<dbReference type="RefSeq" id="WP_167183781.1">
    <property type="nucleotide sequence ID" value="NZ_JAASQL010000001.1"/>
</dbReference>
<evidence type="ECO:0000256" key="2">
    <source>
        <dbReference type="SAM" id="Phobius"/>
    </source>
</evidence>
<dbReference type="PANTHER" id="PTHR34980">
    <property type="entry name" value="INNER MEMBRANE PROTEIN-RELATED-RELATED"/>
    <property type="match status" value="1"/>
</dbReference>
<protein>
    <submittedName>
        <fullName evidence="3">Uncharacterized membrane protein YhaH (DUF805 family)</fullName>
    </submittedName>
</protein>
<accession>A0ABX0U5S8</accession>
<comment type="caution">
    <text evidence="3">The sequence shown here is derived from an EMBL/GenBank/DDBJ whole genome shotgun (WGS) entry which is preliminary data.</text>
</comment>
<feature type="transmembrane region" description="Helical" evidence="2">
    <location>
        <begin position="48"/>
        <end position="67"/>
    </location>
</feature>
<sequence>MDWYLKVLKQYADFNGRARRKEYWMFFLFNILISWGLQGIALTTGNSIIGYIATMYGLAVLLPGIGVSIRRLHDVNKSGWFMFIALIPLVGMIWLIVVLAKEGDKGPNQYGVDPKNPTDELDDIGVAQV</sequence>
<evidence type="ECO:0000313" key="3">
    <source>
        <dbReference type="EMBL" id="NIJ44203.1"/>
    </source>
</evidence>
<keyword evidence="2" id="KW-1133">Transmembrane helix</keyword>
<dbReference type="Proteomes" id="UP000745859">
    <property type="component" value="Unassembled WGS sequence"/>
</dbReference>
<keyword evidence="2" id="KW-0472">Membrane</keyword>
<feature type="region of interest" description="Disordered" evidence="1">
    <location>
        <begin position="109"/>
        <end position="129"/>
    </location>
</feature>
<feature type="transmembrane region" description="Helical" evidence="2">
    <location>
        <begin position="79"/>
        <end position="100"/>
    </location>
</feature>
<reference evidence="3 4" key="1">
    <citation type="submission" date="2020-03" db="EMBL/GenBank/DDBJ databases">
        <title>Genomic Encyclopedia of Type Strains, Phase IV (KMG-IV): sequencing the most valuable type-strain genomes for metagenomic binning, comparative biology and taxonomic classification.</title>
        <authorList>
            <person name="Goeker M."/>
        </authorList>
    </citation>
    <scope>NUCLEOTIDE SEQUENCE [LARGE SCALE GENOMIC DNA]</scope>
    <source>
        <strain evidence="3 4">DSM 101599</strain>
    </source>
</reference>
<organism evidence="3 4">
    <name type="scientific">Wenyingzhuangia heitensis</name>
    <dbReference type="NCBI Taxonomy" id="1487859"/>
    <lineage>
        <taxon>Bacteria</taxon>
        <taxon>Pseudomonadati</taxon>
        <taxon>Bacteroidota</taxon>
        <taxon>Flavobacteriia</taxon>
        <taxon>Flavobacteriales</taxon>
        <taxon>Flavobacteriaceae</taxon>
        <taxon>Wenyingzhuangia</taxon>
    </lineage>
</organism>